<accession>A0ABW4UJ10</accession>
<evidence type="ECO:0008006" key="4">
    <source>
        <dbReference type="Google" id="ProtNLM"/>
    </source>
</evidence>
<protein>
    <recommendedName>
        <fullName evidence="4">Oligopeptide/dipeptide ABC transporter C-terminal domain-containing protein</fullName>
    </recommendedName>
</protein>
<reference evidence="3" key="1">
    <citation type="journal article" date="2019" name="Int. J. Syst. Evol. Microbiol.">
        <title>The Global Catalogue of Microorganisms (GCM) 10K type strain sequencing project: providing services to taxonomists for standard genome sequencing and annotation.</title>
        <authorList>
            <consortium name="The Broad Institute Genomics Platform"/>
            <consortium name="The Broad Institute Genome Sequencing Center for Infectious Disease"/>
            <person name="Wu L."/>
            <person name="Ma J."/>
        </authorList>
    </citation>
    <scope>NUCLEOTIDE SEQUENCE [LARGE SCALE GENOMIC DNA]</scope>
    <source>
        <strain evidence="3">CGMCC 1.16225</strain>
    </source>
</reference>
<dbReference type="InterPro" id="IPR027417">
    <property type="entry name" value="P-loop_NTPase"/>
</dbReference>
<dbReference type="EMBL" id="JBHUGZ010000027">
    <property type="protein sequence ID" value="MFD1987111.1"/>
    <property type="molecule type" value="Genomic_DNA"/>
</dbReference>
<name>A0ABW4UJ10_9HYPH</name>
<dbReference type="Proteomes" id="UP001597405">
    <property type="component" value="Unassembled WGS sequence"/>
</dbReference>
<evidence type="ECO:0000313" key="2">
    <source>
        <dbReference type="EMBL" id="MFD1987111.1"/>
    </source>
</evidence>
<organism evidence="2 3">
    <name type="scientific">Mesorhizobium newzealandense</name>
    <dbReference type="NCBI Taxonomy" id="1300302"/>
    <lineage>
        <taxon>Bacteria</taxon>
        <taxon>Pseudomonadati</taxon>
        <taxon>Pseudomonadota</taxon>
        <taxon>Alphaproteobacteria</taxon>
        <taxon>Hyphomicrobiales</taxon>
        <taxon>Phyllobacteriaceae</taxon>
        <taxon>Mesorhizobium</taxon>
    </lineage>
</organism>
<dbReference type="SUPFAM" id="SSF52540">
    <property type="entry name" value="P-loop containing nucleoside triphosphate hydrolases"/>
    <property type="match status" value="1"/>
</dbReference>
<dbReference type="Gene3D" id="3.40.50.300">
    <property type="entry name" value="P-loop containing nucleotide triphosphate hydrolases"/>
    <property type="match status" value="1"/>
</dbReference>
<evidence type="ECO:0000313" key="3">
    <source>
        <dbReference type="Proteomes" id="UP001597405"/>
    </source>
</evidence>
<comment type="caution">
    <text evidence="2">The sequence shown here is derived from an EMBL/GenBank/DDBJ whole genome shotgun (WGS) entry which is preliminary data.</text>
</comment>
<sequence>MRAATAPRQRQRRGSDHARSSRTSILLLDEPTRRSTPRWQAEVLNLLEEVRRAPQLTFLMVSHDLAIITHMWSG</sequence>
<gene>
    <name evidence="2" type="ORF">ACFSOZ_32315</name>
</gene>
<keyword evidence="3" id="KW-1185">Reference proteome</keyword>
<dbReference type="RefSeq" id="WP_379104889.1">
    <property type="nucleotide sequence ID" value="NZ_JBHUGZ010000027.1"/>
</dbReference>
<feature type="region of interest" description="Disordered" evidence="1">
    <location>
        <begin position="1"/>
        <end position="25"/>
    </location>
</feature>
<proteinExistence type="predicted"/>
<evidence type="ECO:0000256" key="1">
    <source>
        <dbReference type="SAM" id="MobiDB-lite"/>
    </source>
</evidence>